<evidence type="ECO:0000256" key="1">
    <source>
        <dbReference type="SAM" id="Phobius"/>
    </source>
</evidence>
<dbReference type="EnsemblMetazoa" id="AMAM007396-RA">
    <property type="protein sequence ID" value="AMAM007396-PA"/>
    <property type="gene ID" value="AMAM007396"/>
</dbReference>
<protein>
    <recommendedName>
        <fullName evidence="5">Peptidase S1 domain-containing protein</fullName>
    </recommendedName>
</protein>
<keyword evidence="1" id="KW-0812">Transmembrane</keyword>
<reference evidence="3" key="2">
    <citation type="submission" date="2020-05" db="UniProtKB">
        <authorList>
            <consortium name="EnsemblMetazoa"/>
        </authorList>
    </citation>
    <scope>IDENTIFICATION</scope>
    <source>
        <strain evidence="3">maculatus3</strain>
    </source>
</reference>
<sequence>MAHLHEPTGRTVAFVIGLLLVAVVRDTACETFQFPEFVAIEGGDDGAVCGGWIIDKVLRPHVLTTDACVQQRGSLRQLLVRYGSAEVTSRTASLAVDQKLTYDDQDQLIVLSTFGRLRRNPIPASPEQTHRHNGTYILCWRRPVQSGEAALHKTLLRVESGQHRSVTEMLNTLYCDSLNGYLLEGAMLLDNLTPSAMVTLVRDSVFSSCGTKVELLELRNLTHPANLAQRMIDSPLVEPVPDNRFTLTEPNSAFGYIVYVIFMGYCILYTVMFFIFGLMRTHPSTDL</sequence>
<evidence type="ECO:0000313" key="3">
    <source>
        <dbReference type="EnsemblMetazoa" id="AMAM007396-PA"/>
    </source>
</evidence>
<keyword evidence="4" id="KW-1185">Reference proteome</keyword>
<feature type="transmembrane region" description="Helical" evidence="1">
    <location>
        <begin position="253"/>
        <end position="278"/>
    </location>
</feature>
<evidence type="ECO:0008006" key="5">
    <source>
        <dbReference type="Google" id="ProtNLM"/>
    </source>
</evidence>
<keyword evidence="2" id="KW-0732">Signal</keyword>
<name>A0A182SID2_9DIPT</name>
<feature type="chain" id="PRO_5008135881" description="Peptidase S1 domain-containing protein" evidence="2">
    <location>
        <begin position="30"/>
        <end position="287"/>
    </location>
</feature>
<dbReference type="VEuPathDB" id="VectorBase:AMAM007396"/>
<keyword evidence="1" id="KW-0472">Membrane</keyword>
<evidence type="ECO:0000313" key="4">
    <source>
        <dbReference type="Proteomes" id="UP000075901"/>
    </source>
</evidence>
<reference evidence="4" key="1">
    <citation type="submission" date="2013-09" db="EMBL/GenBank/DDBJ databases">
        <title>The Genome Sequence of Anopheles maculatus species B.</title>
        <authorList>
            <consortium name="The Broad Institute Genomics Platform"/>
            <person name="Neafsey D.E."/>
            <person name="Besansky N."/>
            <person name="Howell P."/>
            <person name="Walton C."/>
            <person name="Young S.K."/>
            <person name="Zeng Q."/>
            <person name="Gargeya S."/>
            <person name="Fitzgerald M."/>
            <person name="Haas B."/>
            <person name="Abouelleil A."/>
            <person name="Allen A.W."/>
            <person name="Alvarado L."/>
            <person name="Arachchi H.M."/>
            <person name="Berlin A.M."/>
            <person name="Chapman S.B."/>
            <person name="Gainer-Dewar J."/>
            <person name="Goldberg J."/>
            <person name="Griggs A."/>
            <person name="Gujja S."/>
            <person name="Hansen M."/>
            <person name="Howarth C."/>
            <person name="Imamovic A."/>
            <person name="Ireland A."/>
            <person name="Larimer J."/>
            <person name="McCowan C."/>
            <person name="Murphy C."/>
            <person name="Pearson M."/>
            <person name="Poon T.W."/>
            <person name="Priest M."/>
            <person name="Roberts A."/>
            <person name="Saif S."/>
            <person name="Shea T."/>
            <person name="Sisk P."/>
            <person name="Sykes S."/>
            <person name="Wortman J."/>
            <person name="Nusbaum C."/>
            <person name="Birren B."/>
        </authorList>
    </citation>
    <scope>NUCLEOTIDE SEQUENCE [LARGE SCALE GENOMIC DNA]</scope>
    <source>
        <strain evidence="4">maculatus3</strain>
    </source>
</reference>
<keyword evidence="1" id="KW-1133">Transmembrane helix</keyword>
<dbReference type="AlphaFoldDB" id="A0A182SID2"/>
<feature type="signal peptide" evidence="2">
    <location>
        <begin position="1"/>
        <end position="29"/>
    </location>
</feature>
<dbReference type="SUPFAM" id="SSF50494">
    <property type="entry name" value="Trypsin-like serine proteases"/>
    <property type="match status" value="1"/>
</dbReference>
<dbReference type="Proteomes" id="UP000075901">
    <property type="component" value="Unassembled WGS sequence"/>
</dbReference>
<evidence type="ECO:0000256" key="2">
    <source>
        <dbReference type="SAM" id="SignalP"/>
    </source>
</evidence>
<accession>A0A182SID2</accession>
<organism evidence="3 4">
    <name type="scientific">Anopheles maculatus</name>
    <dbReference type="NCBI Taxonomy" id="74869"/>
    <lineage>
        <taxon>Eukaryota</taxon>
        <taxon>Metazoa</taxon>
        <taxon>Ecdysozoa</taxon>
        <taxon>Arthropoda</taxon>
        <taxon>Hexapoda</taxon>
        <taxon>Insecta</taxon>
        <taxon>Pterygota</taxon>
        <taxon>Neoptera</taxon>
        <taxon>Endopterygota</taxon>
        <taxon>Diptera</taxon>
        <taxon>Nematocera</taxon>
        <taxon>Culicoidea</taxon>
        <taxon>Culicidae</taxon>
        <taxon>Anophelinae</taxon>
        <taxon>Anopheles</taxon>
        <taxon>Anopheles maculatus group</taxon>
    </lineage>
</organism>
<proteinExistence type="predicted"/>
<dbReference type="InterPro" id="IPR009003">
    <property type="entry name" value="Peptidase_S1_PA"/>
</dbReference>